<dbReference type="AlphaFoldDB" id="A0A0M0JCG1"/>
<organism evidence="2 3">
    <name type="scientific">Chrysochromulina tobinii</name>
    <dbReference type="NCBI Taxonomy" id="1460289"/>
    <lineage>
        <taxon>Eukaryota</taxon>
        <taxon>Haptista</taxon>
        <taxon>Haptophyta</taxon>
        <taxon>Prymnesiophyceae</taxon>
        <taxon>Prymnesiales</taxon>
        <taxon>Chrysochromulinaceae</taxon>
        <taxon>Chrysochromulina</taxon>
    </lineage>
</organism>
<dbReference type="Proteomes" id="UP000037460">
    <property type="component" value="Unassembled WGS sequence"/>
</dbReference>
<protein>
    <submittedName>
        <fullName evidence="2">Uncharacterized protein</fullName>
    </submittedName>
</protein>
<accession>A0A0M0JCG1</accession>
<name>A0A0M0JCG1_9EUKA</name>
<feature type="region of interest" description="Disordered" evidence="1">
    <location>
        <begin position="263"/>
        <end position="283"/>
    </location>
</feature>
<evidence type="ECO:0000256" key="1">
    <source>
        <dbReference type="SAM" id="MobiDB-lite"/>
    </source>
</evidence>
<sequence>MPKTSGDKSFHRSVGYYYKVRGQEPTKAQVARPSTIDKIGKSKKEIESETPTGWKLWIDLMPIAVKDAACLLNGIAPGEHIRPDLVAAAFSRSNPVTAIAVFKYHIMETALDLQREKAGKGIKQTTKTEYLRGLEEKWIKMISTVNALPEDDKSFDKHAEVRPEYEASFKMREIPRAIVKLPELNLNNKARKAREMALVEKAYNAAVEKYSRRLNDATLDLLAEEMEELSEKTEARGGFQHEAWRLAKEHSIAARTKSFQPRHASGINTLQLDESAKKGESPTVSGDKFRVLLANRYAAKQAARPGHPGPWLHLADAVNLLHPQHADISTDSSAEDGIRYDHPSLKSVIETGACPARAQIQHATEIESIMIALDHMQSSLEADTRRTFEAFDSQINRVKMNMATGTDKFHAYFIRKGGALGKKVYKYLLSRLYEAEMMDKAGLTWQIAMALKAKRNPHTVKGYRDIMVSSHDWKIITGCMGSQYQSAIVKRTTDNIIALITHVSKLGVTNAEHDIRMANSIIFGTLSFPSRGTNDLIDAIHAFAHKAATAMLERDQEMLENIAEFAQQQAGQRLGDKFVFIGRKLRAQRPREEMLEQIRKSEEVTEHTDEHVYETQRIKVVDWTGEEITVKILDKEKLKMNADQDRELLQRLAPMEDQRKYTAVWFGDGGRKGADGALDRRVSWGAVVVWKSCGTLMRNYHLGALHPECDIQHGELMQIYKSTEFCIEQLRQGETVRMLCGSDSQTCADDVEAARSARNHRDLHDYDASIMVETIVHNIMTIESKGGIWDLFRVPGHSYTPNVIADALATAAQTCQQFSQEVEMKTDRAFVVLCDRTEDQPFWLQYDKGAKMFRYLREAWPTDLLEPNEKNTFLKEFNRACTTLELSCQSRQHDEDRGVPPVLDNDGEIAKFDTLRFLACHLPRDPLASVFKMPKDEEGKVNKNQAEEMHEKKKTFFEEKKKNTKTRWK</sequence>
<comment type="caution">
    <text evidence="2">The sequence shown here is derived from an EMBL/GenBank/DDBJ whole genome shotgun (WGS) entry which is preliminary data.</text>
</comment>
<evidence type="ECO:0000313" key="2">
    <source>
        <dbReference type="EMBL" id="KOO23908.1"/>
    </source>
</evidence>
<gene>
    <name evidence="2" type="ORF">Ctob_001930</name>
</gene>
<feature type="compositionally biased region" description="Basic and acidic residues" evidence="1">
    <location>
        <begin position="936"/>
        <end position="961"/>
    </location>
</feature>
<feature type="region of interest" description="Disordered" evidence="1">
    <location>
        <begin position="936"/>
        <end position="969"/>
    </location>
</feature>
<evidence type="ECO:0000313" key="3">
    <source>
        <dbReference type="Proteomes" id="UP000037460"/>
    </source>
</evidence>
<keyword evidence="3" id="KW-1185">Reference proteome</keyword>
<reference evidence="3" key="1">
    <citation type="journal article" date="2015" name="PLoS Genet.">
        <title>Genome Sequence and Transcriptome Analyses of Chrysochromulina tobin: Metabolic Tools for Enhanced Algal Fitness in the Prominent Order Prymnesiales (Haptophyceae).</title>
        <authorList>
            <person name="Hovde B.T."/>
            <person name="Deodato C.R."/>
            <person name="Hunsperger H.M."/>
            <person name="Ryken S.A."/>
            <person name="Yost W."/>
            <person name="Jha R.K."/>
            <person name="Patterson J."/>
            <person name="Monnat R.J. Jr."/>
            <person name="Barlow S.B."/>
            <person name="Starkenburg S.R."/>
            <person name="Cattolico R.A."/>
        </authorList>
    </citation>
    <scope>NUCLEOTIDE SEQUENCE</scope>
    <source>
        <strain evidence="3">CCMP291</strain>
    </source>
</reference>
<proteinExistence type="predicted"/>
<dbReference type="EMBL" id="JWZX01003146">
    <property type="protein sequence ID" value="KOO23908.1"/>
    <property type="molecule type" value="Genomic_DNA"/>
</dbReference>